<dbReference type="EMBL" id="RXIF01000004">
    <property type="protein sequence ID" value="RZN65048.1"/>
    <property type="molecule type" value="Genomic_DNA"/>
</dbReference>
<organism evidence="2 3">
    <name type="scientific">Methanoliparum thermophilum</name>
    <dbReference type="NCBI Taxonomy" id="2491083"/>
    <lineage>
        <taxon>Archaea</taxon>
        <taxon>Methanobacteriati</taxon>
        <taxon>Methanobacteriota</taxon>
        <taxon>Candidatus Methanoliparia</taxon>
        <taxon>Candidatus Methanoliparales</taxon>
        <taxon>Candidatus Methanoliparaceae</taxon>
        <taxon>Candidatus Methanoliparum</taxon>
    </lineage>
</organism>
<dbReference type="Pfam" id="PF19778">
    <property type="entry name" value="RE_endonuc"/>
    <property type="match status" value="1"/>
</dbReference>
<comment type="caution">
    <text evidence="2">The sequence shown here is derived from an EMBL/GenBank/DDBJ whole genome shotgun (WGS) entry which is preliminary data.</text>
</comment>
<proteinExistence type="predicted"/>
<accession>A0A520KT01</accession>
<protein>
    <recommendedName>
        <fullName evidence="1">Type III restriction enzyme C-terminal endonuclease domain-containing protein</fullName>
    </recommendedName>
</protein>
<sequence>MEESYDVGLLREEVASYGKYVLKVQKSIYDGIIKESDIEEEFAKALDKDSRIKLFIKLPDWYAIETPAGNYTPDWAIVIEKVQDGVTSEKVYFVVETKGTNNIYELKPEEKIKIRSAKKRFELIRDSKFVAPVKDFDSFEKEL</sequence>
<name>A0A520KT01_METT2</name>
<dbReference type="Proteomes" id="UP000317158">
    <property type="component" value="Unassembled WGS sequence"/>
</dbReference>
<reference evidence="2 3" key="1">
    <citation type="journal article" date="2019" name="Nat. Microbiol.">
        <title>Wide diversity of methane and short-chain alkane metabolisms in uncultured archaea.</title>
        <authorList>
            <person name="Borrel G."/>
            <person name="Adam P.S."/>
            <person name="McKay L.J."/>
            <person name="Chen L.X."/>
            <person name="Sierra-Garcia I.N."/>
            <person name="Sieber C.M."/>
            <person name="Letourneur Q."/>
            <person name="Ghozlane A."/>
            <person name="Andersen G.L."/>
            <person name="Li W.J."/>
            <person name="Hallam S.J."/>
            <person name="Muyzer G."/>
            <person name="de Oliveira V.M."/>
            <person name="Inskeep W.P."/>
            <person name="Banfield J.F."/>
            <person name="Gribaldo S."/>
        </authorList>
    </citation>
    <scope>NUCLEOTIDE SEQUENCE [LARGE SCALE GENOMIC DNA]</scope>
    <source>
        <strain evidence="2">NM1a</strain>
    </source>
</reference>
<dbReference type="InterPro" id="IPR045572">
    <property type="entry name" value="RE_endonuc_C"/>
</dbReference>
<evidence type="ECO:0000259" key="1">
    <source>
        <dbReference type="Pfam" id="PF19778"/>
    </source>
</evidence>
<evidence type="ECO:0000313" key="2">
    <source>
        <dbReference type="EMBL" id="RZN65048.1"/>
    </source>
</evidence>
<dbReference type="AlphaFoldDB" id="A0A520KT01"/>
<evidence type="ECO:0000313" key="3">
    <source>
        <dbReference type="Proteomes" id="UP000317158"/>
    </source>
</evidence>
<gene>
    <name evidence="2" type="ORF">EF806_03125</name>
</gene>
<feature type="domain" description="Type III restriction enzyme C-terminal endonuclease" evidence="1">
    <location>
        <begin position="25"/>
        <end position="131"/>
    </location>
</feature>
<dbReference type="GO" id="GO:0015668">
    <property type="term" value="F:type III site-specific deoxyribonuclease activity"/>
    <property type="evidence" value="ECO:0007669"/>
    <property type="project" value="InterPro"/>
</dbReference>